<protein>
    <submittedName>
        <fullName evidence="3">Ribosome-associated heat shock protein Hsp15</fullName>
    </submittedName>
</protein>
<dbReference type="RefSeq" id="WP_184001992.1">
    <property type="nucleotide sequence ID" value="NZ_BAABIF010000004.1"/>
</dbReference>
<reference evidence="3 4" key="1">
    <citation type="submission" date="2020-08" db="EMBL/GenBank/DDBJ databases">
        <title>Genomic Encyclopedia of Type Strains, Phase IV (KMG-IV): sequencing the most valuable type-strain genomes for metagenomic binning, comparative biology and taxonomic classification.</title>
        <authorList>
            <person name="Goeker M."/>
        </authorList>
    </citation>
    <scope>NUCLEOTIDE SEQUENCE [LARGE SCALE GENOMIC DNA]</scope>
    <source>
        <strain evidence="3 4">DSM 27203</strain>
    </source>
</reference>
<sequence length="102" mass="11488">MDDRTTMRIDRYLWWARIAKSRSAAQAMAHSGLVRLDGRRIERSHTPVRTGSILAFARQGQVRVIRILALPQRRGPPAEAMRLYEELHTKSPNPVDVSGAAA</sequence>
<evidence type="ECO:0000256" key="1">
    <source>
        <dbReference type="PROSITE-ProRule" id="PRU00182"/>
    </source>
</evidence>
<dbReference type="Proteomes" id="UP000554342">
    <property type="component" value="Unassembled WGS sequence"/>
</dbReference>
<dbReference type="AlphaFoldDB" id="A0A840YXP1"/>
<dbReference type="EMBL" id="JACIJI010000001">
    <property type="protein sequence ID" value="MBB5718345.1"/>
    <property type="molecule type" value="Genomic_DNA"/>
</dbReference>
<keyword evidence="1" id="KW-0694">RNA-binding</keyword>
<dbReference type="CDD" id="cd00165">
    <property type="entry name" value="S4"/>
    <property type="match status" value="1"/>
</dbReference>
<evidence type="ECO:0000313" key="3">
    <source>
        <dbReference type="EMBL" id="MBB5718345.1"/>
    </source>
</evidence>
<dbReference type="InterPro" id="IPR002942">
    <property type="entry name" value="S4_RNA-bd"/>
</dbReference>
<dbReference type="GO" id="GO:0003723">
    <property type="term" value="F:RNA binding"/>
    <property type="evidence" value="ECO:0007669"/>
    <property type="project" value="UniProtKB-KW"/>
</dbReference>
<dbReference type="PROSITE" id="PS50889">
    <property type="entry name" value="S4"/>
    <property type="match status" value="1"/>
</dbReference>
<dbReference type="Pfam" id="PF01479">
    <property type="entry name" value="S4"/>
    <property type="match status" value="1"/>
</dbReference>
<name>A0A840YXP1_9SPHN</name>
<evidence type="ECO:0000259" key="2">
    <source>
        <dbReference type="SMART" id="SM00363"/>
    </source>
</evidence>
<organism evidence="3 4">
    <name type="scientific">Stakelama sediminis</name>
    <dbReference type="NCBI Taxonomy" id="463200"/>
    <lineage>
        <taxon>Bacteria</taxon>
        <taxon>Pseudomonadati</taxon>
        <taxon>Pseudomonadota</taxon>
        <taxon>Alphaproteobacteria</taxon>
        <taxon>Sphingomonadales</taxon>
        <taxon>Sphingomonadaceae</taxon>
        <taxon>Stakelama</taxon>
    </lineage>
</organism>
<proteinExistence type="predicted"/>
<dbReference type="SMART" id="SM00363">
    <property type="entry name" value="S4"/>
    <property type="match status" value="1"/>
</dbReference>
<dbReference type="SUPFAM" id="SSF55174">
    <property type="entry name" value="Alpha-L RNA-binding motif"/>
    <property type="match status" value="1"/>
</dbReference>
<dbReference type="Gene3D" id="3.10.290.10">
    <property type="entry name" value="RNA-binding S4 domain"/>
    <property type="match status" value="1"/>
</dbReference>
<accession>A0A840YXP1</accession>
<keyword evidence="4" id="KW-1185">Reference proteome</keyword>
<dbReference type="InterPro" id="IPR036986">
    <property type="entry name" value="S4_RNA-bd_sf"/>
</dbReference>
<keyword evidence="3" id="KW-0346">Stress response</keyword>
<feature type="domain" description="RNA-binding S4" evidence="2">
    <location>
        <begin position="7"/>
        <end position="73"/>
    </location>
</feature>
<evidence type="ECO:0000313" key="4">
    <source>
        <dbReference type="Proteomes" id="UP000554342"/>
    </source>
</evidence>
<gene>
    <name evidence="3" type="ORF">FHR23_001252</name>
</gene>
<comment type="caution">
    <text evidence="3">The sequence shown here is derived from an EMBL/GenBank/DDBJ whole genome shotgun (WGS) entry which is preliminary data.</text>
</comment>